<evidence type="ECO:0000313" key="2">
    <source>
        <dbReference type="Proteomes" id="UP000823889"/>
    </source>
</evidence>
<proteinExistence type="predicted"/>
<reference evidence="1" key="1">
    <citation type="journal article" date="2021" name="PeerJ">
        <title>Extensive microbial diversity within the chicken gut microbiome revealed by metagenomics and culture.</title>
        <authorList>
            <person name="Gilroy R."/>
            <person name="Ravi A."/>
            <person name="Getino M."/>
            <person name="Pursley I."/>
            <person name="Horton D.L."/>
            <person name="Alikhan N.F."/>
            <person name="Baker D."/>
            <person name="Gharbi K."/>
            <person name="Hall N."/>
            <person name="Watson M."/>
            <person name="Adriaenssens E.M."/>
            <person name="Foster-Nyarko E."/>
            <person name="Jarju S."/>
            <person name="Secka A."/>
            <person name="Antonio M."/>
            <person name="Oren A."/>
            <person name="Chaudhuri R.R."/>
            <person name="La Ragione R."/>
            <person name="Hildebrand F."/>
            <person name="Pallen M.J."/>
        </authorList>
    </citation>
    <scope>NUCLEOTIDE SEQUENCE</scope>
    <source>
        <strain evidence="1">9264</strain>
    </source>
</reference>
<dbReference type="AlphaFoldDB" id="A0A9D2RJ49"/>
<accession>A0A9D2RJ49</accession>
<organism evidence="1 2">
    <name type="scientific">Candidatus Paenalcaligenes intestinipullorum</name>
    <dbReference type="NCBI Taxonomy" id="2838718"/>
    <lineage>
        <taxon>Bacteria</taxon>
        <taxon>Pseudomonadati</taxon>
        <taxon>Pseudomonadota</taxon>
        <taxon>Betaproteobacteria</taxon>
        <taxon>Burkholderiales</taxon>
        <taxon>Alcaligenaceae</taxon>
        <taxon>Paenalcaligenes</taxon>
    </lineage>
</organism>
<dbReference type="EMBL" id="DWUQ01000152">
    <property type="protein sequence ID" value="HJD44800.1"/>
    <property type="molecule type" value="Genomic_DNA"/>
</dbReference>
<protein>
    <recommendedName>
        <fullName evidence="3">DUF2007 domain-containing protein</fullName>
    </recommendedName>
</protein>
<sequence length="79" mass="8575">MNMVPIYAPQTESEASVIRSIMKAYEIEFFIQGGGFSTLYPGPVSTSLNTQMLMVAEEQAELAKSLLVSFIKPEAASPS</sequence>
<comment type="caution">
    <text evidence="1">The sequence shown here is derived from an EMBL/GenBank/DDBJ whole genome shotgun (WGS) entry which is preliminary data.</text>
</comment>
<evidence type="ECO:0000313" key="1">
    <source>
        <dbReference type="EMBL" id="HJD44800.1"/>
    </source>
</evidence>
<gene>
    <name evidence="1" type="ORF">H9906_07210</name>
</gene>
<dbReference type="Gene3D" id="3.30.70.790">
    <property type="entry name" value="UreE, C-terminal domain"/>
    <property type="match status" value="1"/>
</dbReference>
<reference evidence="1" key="2">
    <citation type="submission" date="2021-04" db="EMBL/GenBank/DDBJ databases">
        <authorList>
            <person name="Gilroy R."/>
        </authorList>
    </citation>
    <scope>NUCLEOTIDE SEQUENCE</scope>
    <source>
        <strain evidence="1">9264</strain>
    </source>
</reference>
<dbReference type="Proteomes" id="UP000823889">
    <property type="component" value="Unassembled WGS sequence"/>
</dbReference>
<name>A0A9D2RJ49_9BURK</name>
<evidence type="ECO:0008006" key="3">
    <source>
        <dbReference type="Google" id="ProtNLM"/>
    </source>
</evidence>